<sequence>MTYKQLKEHFDIECLYRRVERNLRVGKINPERVRHWVEDTAKATVPQNMSRAQEYTDAIIDHCNRWIDYLVKYPATADDDDYLPNQKVEQLRIEMIGAGEIT</sequence>
<dbReference type="AlphaFoldDB" id="A0A1H8A3D8"/>
<proteinExistence type="predicted"/>
<organism evidence="1 2">
    <name type="scientific">Hydrogenoanaerobacterium saccharovorans</name>
    <dbReference type="NCBI Taxonomy" id="474960"/>
    <lineage>
        <taxon>Bacteria</taxon>
        <taxon>Bacillati</taxon>
        <taxon>Bacillota</taxon>
        <taxon>Clostridia</taxon>
        <taxon>Eubacteriales</taxon>
        <taxon>Oscillospiraceae</taxon>
        <taxon>Hydrogenoanaerobacterium</taxon>
    </lineage>
</organism>
<keyword evidence="2" id="KW-1185">Reference proteome</keyword>
<name>A0A1H8A3D8_9FIRM</name>
<dbReference type="STRING" id="474960.SAMN05216180_1042"/>
<evidence type="ECO:0000313" key="2">
    <source>
        <dbReference type="Proteomes" id="UP000199158"/>
    </source>
</evidence>
<reference evidence="1 2" key="1">
    <citation type="submission" date="2016-10" db="EMBL/GenBank/DDBJ databases">
        <authorList>
            <person name="de Groot N.N."/>
        </authorList>
    </citation>
    <scope>NUCLEOTIDE SEQUENCE [LARGE SCALE GENOMIC DNA]</scope>
    <source>
        <strain evidence="1 2">CGMCC 1.5070</strain>
    </source>
</reference>
<dbReference type="RefSeq" id="WP_092752318.1">
    <property type="nucleotide sequence ID" value="NZ_FOCG01000001.1"/>
</dbReference>
<gene>
    <name evidence="1" type="ORF">SAMN05216180_1042</name>
</gene>
<accession>A0A1H8A3D8</accession>
<protein>
    <submittedName>
        <fullName evidence="1">Uncharacterized protein</fullName>
    </submittedName>
</protein>
<dbReference type="EMBL" id="FOCG01000001">
    <property type="protein sequence ID" value="SEM64358.1"/>
    <property type="molecule type" value="Genomic_DNA"/>
</dbReference>
<dbReference type="Proteomes" id="UP000199158">
    <property type="component" value="Unassembled WGS sequence"/>
</dbReference>
<evidence type="ECO:0000313" key="1">
    <source>
        <dbReference type="EMBL" id="SEM64358.1"/>
    </source>
</evidence>